<evidence type="ECO:0000256" key="10">
    <source>
        <dbReference type="ARBA" id="ARBA00048473"/>
    </source>
</evidence>
<dbReference type="Proteomes" id="UP000694846">
    <property type="component" value="Unplaced"/>
</dbReference>
<evidence type="ECO:0000256" key="7">
    <source>
        <dbReference type="ARBA" id="ARBA00022989"/>
    </source>
</evidence>
<organism evidence="13 14">
    <name type="scientific">Sipha flava</name>
    <name type="common">yellow sugarcane aphid</name>
    <dbReference type="NCBI Taxonomy" id="143950"/>
    <lineage>
        <taxon>Eukaryota</taxon>
        <taxon>Metazoa</taxon>
        <taxon>Ecdysozoa</taxon>
        <taxon>Arthropoda</taxon>
        <taxon>Hexapoda</taxon>
        <taxon>Insecta</taxon>
        <taxon>Pterygota</taxon>
        <taxon>Neoptera</taxon>
        <taxon>Paraneoptera</taxon>
        <taxon>Hemiptera</taxon>
        <taxon>Sternorrhyncha</taxon>
        <taxon>Aphidomorpha</taxon>
        <taxon>Aphidoidea</taxon>
        <taxon>Aphididae</taxon>
        <taxon>Sipha</taxon>
    </lineage>
</organism>
<feature type="transmembrane region" description="Helical" evidence="12">
    <location>
        <begin position="241"/>
        <end position="261"/>
    </location>
</feature>
<evidence type="ECO:0000313" key="14">
    <source>
        <dbReference type="RefSeq" id="XP_025409608.1"/>
    </source>
</evidence>
<evidence type="ECO:0000313" key="15">
    <source>
        <dbReference type="RefSeq" id="XP_025409618.1"/>
    </source>
</evidence>
<keyword evidence="4 12" id="KW-0812">Transmembrane</keyword>
<dbReference type="PANTHER" id="PTHR13131">
    <property type="entry name" value="CYSTINOSIN"/>
    <property type="match status" value="1"/>
</dbReference>
<dbReference type="CTD" id="1497"/>
<feature type="compositionally biased region" description="Acidic residues" evidence="11">
    <location>
        <begin position="379"/>
        <end position="389"/>
    </location>
</feature>
<comment type="catalytic activity">
    <reaction evidence="10">
        <text>L-cystine(out) + H(+)(out) = L-cystine(in) + H(+)(in)</text>
        <dbReference type="Rhea" id="RHEA:66172"/>
        <dbReference type="ChEBI" id="CHEBI:15378"/>
        <dbReference type="ChEBI" id="CHEBI:35491"/>
    </reaction>
    <physiologicalReaction direction="left-to-right" evidence="10">
        <dbReference type="Rhea" id="RHEA:66173"/>
    </physiologicalReaction>
</comment>
<dbReference type="NCBIfam" id="TIGR00951">
    <property type="entry name" value="2A43"/>
    <property type="match status" value="1"/>
</dbReference>
<dbReference type="RefSeq" id="XP_025409618.1">
    <property type="nucleotide sequence ID" value="XM_025553833.1"/>
</dbReference>
<keyword evidence="6" id="KW-0769">Symport</keyword>
<dbReference type="Gene3D" id="1.20.1280.290">
    <property type="match status" value="1"/>
</dbReference>
<evidence type="ECO:0000256" key="3">
    <source>
        <dbReference type="ARBA" id="ARBA00022448"/>
    </source>
</evidence>
<evidence type="ECO:0000256" key="5">
    <source>
        <dbReference type="ARBA" id="ARBA00022737"/>
    </source>
</evidence>
<dbReference type="AlphaFoldDB" id="A0A8B8FFS6"/>
<keyword evidence="9" id="KW-0458">Lysosome</keyword>
<reference evidence="14 15" key="1">
    <citation type="submission" date="2025-04" db="UniProtKB">
        <authorList>
            <consortium name="RefSeq"/>
        </authorList>
    </citation>
    <scope>IDENTIFICATION</scope>
    <source>
        <tissue evidence="14 15">Whole body</tissue>
    </source>
</reference>
<dbReference type="Pfam" id="PF04193">
    <property type="entry name" value="PQ-loop"/>
    <property type="match status" value="2"/>
</dbReference>
<dbReference type="GO" id="GO:0005765">
    <property type="term" value="C:lysosomal membrane"/>
    <property type="evidence" value="ECO:0007669"/>
    <property type="project" value="UniProtKB-SubCell"/>
</dbReference>
<dbReference type="RefSeq" id="XP_025409608.1">
    <property type="nucleotide sequence ID" value="XM_025553823.1"/>
</dbReference>
<dbReference type="GO" id="GO:0015293">
    <property type="term" value="F:symporter activity"/>
    <property type="evidence" value="ECO:0007669"/>
    <property type="project" value="UniProtKB-KW"/>
</dbReference>
<dbReference type="InterPro" id="IPR005282">
    <property type="entry name" value="LC_transporter"/>
</dbReference>
<dbReference type="OrthoDB" id="75720at2759"/>
<protein>
    <submittedName>
        <fullName evidence="14 15">Cystinosin homolog isoform X1</fullName>
    </submittedName>
</protein>
<dbReference type="GeneID" id="112683003"/>
<evidence type="ECO:0000256" key="4">
    <source>
        <dbReference type="ARBA" id="ARBA00022692"/>
    </source>
</evidence>
<keyword evidence="8 12" id="KW-0472">Membrane</keyword>
<keyword evidence="5" id="KW-0677">Repeat</keyword>
<name>A0A8B8FFS6_9HEMI</name>
<keyword evidence="7 12" id="KW-1133">Transmembrane helix</keyword>
<feature type="transmembrane region" description="Helical" evidence="12">
    <location>
        <begin position="158"/>
        <end position="179"/>
    </location>
</feature>
<gene>
    <name evidence="14 15" type="primary">LOC112683003</name>
</gene>
<feature type="transmembrane region" description="Helical" evidence="12">
    <location>
        <begin position="208"/>
        <end position="229"/>
    </location>
</feature>
<proteinExistence type="inferred from homology"/>
<dbReference type="GO" id="GO:0015184">
    <property type="term" value="F:L-cystine transmembrane transporter activity"/>
    <property type="evidence" value="ECO:0007669"/>
    <property type="project" value="TreeGrafter"/>
</dbReference>
<evidence type="ECO:0000256" key="6">
    <source>
        <dbReference type="ARBA" id="ARBA00022847"/>
    </source>
</evidence>
<evidence type="ECO:0000256" key="11">
    <source>
        <dbReference type="SAM" id="MobiDB-lite"/>
    </source>
</evidence>
<comment type="similarity">
    <text evidence="2">Belongs to the cystinosin family.</text>
</comment>
<evidence type="ECO:0000256" key="2">
    <source>
        <dbReference type="ARBA" id="ARBA00006855"/>
    </source>
</evidence>
<feature type="region of interest" description="Disordered" evidence="11">
    <location>
        <begin position="379"/>
        <end position="399"/>
    </location>
</feature>
<evidence type="ECO:0000256" key="9">
    <source>
        <dbReference type="ARBA" id="ARBA00023228"/>
    </source>
</evidence>
<dbReference type="FunFam" id="1.20.1280.290:FF:000016">
    <property type="entry name" value="Cystinosin homolog"/>
    <property type="match status" value="1"/>
</dbReference>
<dbReference type="InterPro" id="IPR006603">
    <property type="entry name" value="PQ-loop_rpt"/>
</dbReference>
<dbReference type="PANTHER" id="PTHR13131:SF5">
    <property type="entry name" value="CYSTINOSIN"/>
    <property type="match status" value="1"/>
</dbReference>
<accession>A0A8B8FFS6</accession>
<evidence type="ECO:0000313" key="13">
    <source>
        <dbReference type="Proteomes" id="UP000694846"/>
    </source>
</evidence>
<sequence>MKRSTLITVVLISYTLFCCVSYTYANLFFNTTDLTLLVNDSSTITLTLTDPIPENTTLFLTTKHKDILTANVSQIEVPNSTNYKKWQVKLLGHDVGHDILKVDSLPPLKETGETFVRVTVQHSNELALISEIVGWIYFVAWSISFYPQMYENWVRKSVVGLNFDFTVLNVLGFVLYSMFNIGLWMPEIEKEYFDRNPRGLNPVQLNDIFFSIHAVVATVITVIQCYIYERADQHVSWTAKLIMIFYGLILTVLLVFVNLNKIMWLDFLYYCSYIKLSITLIKYIPQGVMNYKRKSTIGWSIGNIFLDFTGGILSILQMIINAYNYNDWASVFGDPTKFGLGLLSIIFDIIFFLQHYVFYGGNNYQEFENRNVVEVDDQDEVTNSEDCSESSDKPDSQLC</sequence>
<keyword evidence="3" id="KW-0813">Transport</keyword>
<feature type="transmembrane region" description="Helical" evidence="12">
    <location>
        <begin position="267"/>
        <end position="285"/>
    </location>
</feature>
<evidence type="ECO:0000256" key="1">
    <source>
        <dbReference type="ARBA" id="ARBA00004155"/>
    </source>
</evidence>
<feature type="transmembrane region" description="Helical" evidence="12">
    <location>
        <begin position="340"/>
        <end position="359"/>
    </location>
</feature>
<evidence type="ECO:0000256" key="8">
    <source>
        <dbReference type="ARBA" id="ARBA00023136"/>
    </source>
</evidence>
<comment type="subcellular location">
    <subcellularLocation>
        <location evidence="1">Lysosome membrane</location>
        <topology evidence="1">Multi-pass membrane protein</topology>
    </subcellularLocation>
</comment>
<feature type="compositionally biased region" description="Basic and acidic residues" evidence="11">
    <location>
        <begin position="390"/>
        <end position="399"/>
    </location>
</feature>
<feature type="transmembrane region" description="Helical" evidence="12">
    <location>
        <begin position="126"/>
        <end position="146"/>
    </location>
</feature>
<keyword evidence="13" id="KW-1185">Reference proteome</keyword>
<feature type="transmembrane region" description="Helical" evidence="12">
    <location>
        <begin position="297"/>
        <end position="320"/>
    </location>
</feature>
<evidence type="ECO:0000256" key="12">
    <source>
        <dbReference type="SAM" id="Phobius"/>
    </source>
</evidence>
<dbReference type="SMART" id="SM00679">
    <property type="entry name" value="CTNS"/>
    <property type="match status" value="2"/>
</dbReference>